<dbReference type="EMBL" id="WHPC01000003">
    <property type="protein sequence ID" value="MPV35736.1"/>
    <property type="molecule type" value="Genomic_DNA"/>
</dbReference>
<dbReference type="Proteomes" id="UP000437709">
    <property type="component" value="Unassembled WGS sequence"/>
</dbReference>
<comment type="caution">
    <text evidence="3">The sequence shown here is derived from an EMBL/GenBank/DDBJ whole genome shotgun (WGS) entry which is preliminary data.</text>
</comment>
<protein>
    <submittedName>
        <fullName evidence="3">RES domain-containing protein</fullName>
    </submittedName>
</protein>
<feature type="region of interest" description="Disordered" evidence="1">
    <location>
        <begin position="21"/>
        <end position="48"/>
    </location>
</feature>
<dbReference type="SMART" id="SM00953">
    <property type="entry name" value="RES"/>
    <property type="match status" value="1"/>
</dbReference>
<proteinExistence type="predicted"/>
<evidence type="ECO:0000256" key="1">
    <source>
        <dbReference type="SAM" id="MobiDB-lite"/>
    </source>
</evidence>
<dbReference type="Pfam" id="PF08808">
    <property type="entry name" value="RES"/>
    <property type="match status" value="1"/>
</dbReference>
<evidence type="ECO:0000313" key="3">
    <source>
        <dbReference type="EMBL" id="MPV35736.1"/>
    </source>
</evidence>
<sequence length="262" mass="28004">MAVLPLGLDARRRPACGLAASGAPLGDRRGPLGDGAAVVSDSSPPTPDPARFEVAIPPPPHPFEPLIEVLPAGSRLFRSFSAAPDRHATTFNPGYGGPHRFSFFGDPTIAVLYAAQTEIAAVCESLLHDVPLFGGRLMPEQYERTVVAALDTTRELRLAAFHGVGLRRLGVEPAQLTSSPASTYGTTVAWGEAAHAAGFDGVVWMSARCNTDRAYVLFGDRVHGDDLRVVPDYGRVFTTGPDRDWLVDLCAFMKVDVLTRAP</sequence>
<organism evidence="3 4">
    <name type="scientific">Georgenia subflava</name>
    <dbReference type="NCBI Taxonomy" id="1622177"/>
    <lineage>
        <taxon>Bacteria</taxon>
        <taxon>Bacillati</taxon>
        <taxon>Actinomycetota</taxon>
        <taxon>Actinomycetes</taxon>
        <taxon>Micrococcales</taxon>
        <taxon>Bogoriellaceae</taxon>
        <taxon>Georgenia</taxon>
    </lineage>
</organism>
<evidence type="ECO:0000259" key="2">
    <source>
        <dbReference type="SMART" id="SM00953"/>
    </source>
</evidence>
<dbReference type="OrthoDB" id="3786493at2"/>
<keyword evidence="4" id="KW-1185">Reference proteome</keyword>
<name>A0A6N7EHV3_9MICO</name>
<feature type="domain" description="RES" evidence="2">
    <location>
        <begin position="91"/>
        <end position="230"/>
    </location>
</feature>
<dbReference type="AlphaFoldDB" id="A0A6N7EHV3"/>
<reference evidence="3 4" key="1">
    <citation type="submission" date="2019-10" db="EMBL/GenBank/DDBJ databases">
        <title>Georgenia wutianyii sp. nov. and Georgenia yuyongxinii sp. nov. isolated from plateau pika (Ochotona curzoniae) in the Qinghai-Tibet plateau of China.</title>
        <authorList>
            <person name="Tian Z."/>
        </authorList>
    </citation>
    <scope>NUCLEOTIDE SEQUENCE [LARGE SCALE GENOMIC DNA]</scope>
    <source>
        <strain evidence="3 4">JCM 19765</strain>
    </source>
</reference>
<gene>
    <name evidence="3" type="ORF">GB881_01505</name>
</gene>
<accession>A0A6N7EHV3</accession>
<evidence type="ECO:0000313" key="4">
    <source>
        <dbReference type="Proteomes" id="UP000437709"/>
    </source>
</evidence>
<dbReference type="InterPro" id="IPR014914">
    <property type="entry name" value="RES_dom"/>
</dbReference>